<keyword evidence="3 5" id="KW-1133">Transmembrane helix</keyword>
<accession>A0A8T8SB35</accession>
<dbReference type="EMBL" id="LWDD02003764">
    <property type="protein sequence ID" value="KAE8236416.1"/>
    <property type="molecule type" value="Genomic_DNA"/>
</dbReference>
<dbReference type="InterPro" id="IPR007300">
    <property type="entry name" value="CidB/LrgB"/>
</dbReference>
<dbReference type="PANTHER" id="PTHR30249:SF0">
    <property type="entry name" value="PLASTIDAL GLYCOLATE_GLYCERATE TRANSLOCATOR 1, CHLOROPLASTIC"/>
    <property type="match status" value="1"/>
</dbReference>
<evidence type="ECO:0000256" key="3">
    <source>
        <dbReference type="ARBA" id="ARBA00022989"/>
    </source>
</evidence>
<feature type="transmembrane region" description="Helical" evidence="5">
    <location>
        <begin position="73"/>
        <end position="92"/>
    </location>
</feature>
<dbReference type="Proteomes" id="UP000077671">
    <property type="component" value="Unassembled WGS sequence"/>
</dbReference>
<name>A0A8T8SB35_9BASI</name>
<organism evidence="6 7">
    <name type="scientific">Tilletia caries</name>
    <name type="common">wheat bunt fungus</name>
    <dbReference type="NCBI Taxonomy" id="13290"/>
    <lineage>
        <taxon>Eukaryota</taxon>
        <taxon>Fungi</taxon>
        <taxon>Dikarya</taxon>
        <taxon>Basidiomycota</taxon>
        <taxon>Ustilaginomycotina</taxon>
        <taxon>Exobasidiomycetes</taxon>
        <taxon>Tilletiales</taxon>
        <taxon>Tilletiaceae</taxon>
        <taxon>Tilletia</taxon>
    </lineage>
</organism>
<dbReference type="GO" id="GO:0016020">
    <property type="term" value="C:membrane"/>
    <property type="evidence" value="ECO:0007669"/>
    <property type="project" value="UniProtKB-SubCell"/>
</dbReference>
<comment type="caution">
    <text evidence="6">The sequence shown here is derived from an EMBL/GenBank/DDBJ whole genome shotgun (WGS) entry which is preliminary data.</text>
</comment>
<protein>
    <submittedName>
        <fullName evidence="6">Uncharacterized protein</fullName>
    </submittedName>
</protein>
<dbReference type="Pfam" id="PF04172">
    <property type="entry name" value="LrgB"/>
    <property type="match status" value="1"/>
</dbReference>
<keyword evidence="4 5" id="KW-0472">Membrane</keyword>
<evidence type="ECO:0000256" key="5">
    <source>
        <dbReference type="SAM" id="Phobius"/>
    </source>
</evidence>
<evidence type="ECO:0000256" key="2">
    <source>
        <dbReference type="ARBA" id="ARBA00022692"/>
    </source>
</evidence>
<dbReference type="PANTHER" id="PTHR30249">
    <property type="entry name" value="PUTATIVE SEROTONIN TRANSPORTER"/>
    <property type="match status" value="1"/>
</dbReference>
<feature type="non-terminal residue" evidence="6">
    <location>
        <position position="102"/>
    </location>
</feature>
<sequence>VPCYRYRAELRESFFKLLRVLVPCAALSLFGWPGFAQLITLDRSRSLAFAARFIATPLAIEFNSTLGGDENKVVILVVISEVVAAILEEPFFKLMHRARQHR</sequence>
<comment type="subcellular location">
    <subcellularLocation>
        <location evidence="1">Membrane</location>
        <topology evidence="1">Multi-pass membrane protein</topology>
    </subcellularLocation>
</comment>
<dbReference type="AlphaFoldDB" id="A0A8T8SB35"/>
<evidence type="ECO:0000256" key="1">
    <source>
        <dbReference type="ARBA" id="ARBA00004141"/>
    </source>
</evidence>
<reference evidence="6" key="2">
    <citation type="journal article" date="2019" name="IMA Fungus">
        <title>Genome sequencing and comparison of five Tilletia species to identify candidate genes for the detection of regulated species infecting wheat.</title>
        <authorList>
            <person name="Nguyen H.D.T."/>
            <person name="Sultana T."/>
            <person name="Kesanakurti P."/>
            <person name="Hambleton S."/>
        </authorList>
    </citation>
    <scope>NUCLEOTIDE SEQUENCE</scope>
    <source>
        <strain evidence="6">DAOMC 238032</strain>
    </source>
</reference>
<feature type="transmembrane region" description="Helical" evidence="5">
    <location>
        <begin position="20"/>
        <end position="39"/>
    </location>
</feature>
<evidence type="ECO:0000256" key="4">
    <source>
        <dbReference type="ARBA" id="ARBA00023136"/>
    </source>
</evidence>
<keyword evidence="2 5" id="KW-0812">Transmembrane</keyword>
<evidence type="ECO:0000313" key="6">
    <source>
        <dbReference type="EMBL" id="KAE8236416.1"/>
    </source>
</evidence>
<proteinExistence type="predicted"/>
<gene>
    <name evidence="6" type="ORF">A4X03_0g9444</name>
</gene>
<reference evidence="6" key="1">
    <citation type="submission" date="2016-04" db="EMBL/GenBank/DDBJ databases">
        <authorList>
            <person name="Nguyen H.D."/>
            <person name="Kesanakurti P."/>
            <person name="Cullis J."/>
            <person name="Levesque C.A."/>
            <person name="Hambleton S."/>
        </authorList>
    </citation>
    <scope>NUCLEOTIDE SEQUENCE</scope>
    <source>
        <strain evidence="6">DAOMC 238032</strain>
    </source>
</reference>
<evidence type="ECO:0000313" key="7">
    <source>
        <dbReference type="Proteomes" id="UP000077671"/>
    </source>
</evidence>